<dbReference type="InterPro" id="IPR008271">
    <property type="entry name" value="Ser/Thr_kinase_AS"/>
</dbReference>
<feature type="binding site" evidence="12">
    <location>
        <position position="43"/>
    </location>
    <ligand>
        <name>ATP</name>
        <dbReference type="ChEBI" id="CHEBI:30616"/>
    </ligand>
</feature>
<dbReference type="FunFam" id="3.30.200.20:FF:000002">
    <property type="entry name" value="Calcium/calmodulin-dependent protein kinase type II subunit delta isoform 2"/>
    <property type="match status" value="1"/>
</dbReference>
<keyword evidence="6 12" id="KW-0547">Nucleotide-binding</keyword>
<dbReference type="InterPro" id="IPR000719">
    <property type="entry name" value="Prot_kinase_dom"/>
</dbReference>
<evidence type="ECO:0000256" key="9">
    <source>
        <dbReference type="ARBA" id="ARBA00022860"/>
    </source>
</evidence>
<dbReference type="Gene3D" id="1.10.510.10">
    <property type="entry name" value="Transferase(Phosphotransferase) domain 1"/>
    <property type="match status" value="1"/>
</dbReference>
<dbReference type="PANTHER" id="PTHR24347">
    <property type="entry name" value="SERINE/THREONINE-PROTEIN KINASE"/>
    <property type="match status" value="1"/>
</dbReference>
<keyword evidence="4" id="KW-0597">Phosphoprotein</keyword>
<dbReference type="PROSITE" id="PS00108">
    <property type="entry name" value="PROTEIN_KINASE_ST"/>
    <property type="match status" value="1"/>
</dbReference>
<keyword evidence="3" id="KW-0723">Serine/threonine-protein kinase</keyword>
<evidence type="ECO:0000256" key="12">
    <source>
        <dbReference type="PROSITE-ProRule" id="PRU10141"/>
    </source>
</evidence>
<evidence type="ECO:0000256" key="7">
    <source>
        <dbReference type="ARBA" id="ARBA00022777"/>
    </source>
</evidence>
<dbReference type="Gene3D" id="6.10.140.620">
    <property type="match status" value="1"/>
</dbReference>
<feature type="region of interest" description="Disordered" evidence="13">
    <location>
        <begin position="365"/>
        <end position="384"/>
    </location>
</feature>
<proteinExistence type="evidence at transcript level"/>
<dbReference type="GO" id="GO:0005516">
    <property type="term" value="F:calmodulin binding"/>
    <property type="evidence" value="ECO:0007669"/>
    <property type="project" value="UniProtKB-KW"/>
</dbReference>
<dbReference type="Gene3D" id="3.10.450.50">
    <property type="match status" value="1"/>
</dbReference>
<dbReference type="InterPro" id="IPR032710">
    <property type="entry name" value="NTF2-like_dom_sf"/>
</dbReference>
<dbReference type="SUPFAM" id="SSF54427">
    <property type="entry name" value="NTF2-like"/>
    <property type="match status" value="1"/>
</dbReference>
<evidence type="ECO:0000256" key="11">
    <source>
        <dbReference type="ARBA" id="ARBA00047430"/>
    </source>
</evidence>
<dbReference type="Pfam" id="PF00069">
    <property type="entry name" value="Pkinase"/>
    <property type="match status" value="1"/>
</dbReference>
<dbReference type="InterPro" id="IPR013543">
    <property type="entry name" value="Ca/CaM-dep_prot_kinase-assoc"/>
</dbReference>
<dbReference type="SUPFAM" id="SSF56112">
    <property type="entry name" value="Protein kinase-like (PK-like)"/>
    <property type="match status" value="1"/>
</dbReference>
<accession>V5HYM7</accession>
<dbReference type="InterPro" id="IPR017441">
    <property type="entry name" value="Protein_kinase_ATP_BS"/>
</dbReference>
<keyword evidence="9" id="KW-0112">Calmodulin-binding</keyword>
<dbReference type="PROSITE" id="PS00107">
    <property type="entry name" value="PROTEIN_KINASE_ATP"/>
    <property type="match status" value="1"/>
</dbReference>
<evidence type="ECO:0000256" key="1">
    <source>
        <dbReference type="ARBA" id="ARBA00005354"/>
    </source>
</evidence>
<dbReference type="Gene3D" id="3.30.200.20">
    <property type="entry name" value="Phosphorylase Kinase, domain 1"/>
    <property type="match status" value="1"/>
</dbReference>
<dbReference type="FunFam" id="1.10.510.10:FF:000001">
    <property type="entry name" value="Calcium/calmodulin-dependent protein kinase type II subunit delta"/>
    <property type="match status" value="1"/>
</dbReference>
<dbReference type="EC" id="2.7.11.17" evidence="2"/>
<dbReference type="GO" id="GO:0004683">
    <property type="term" value="F:calcium/calmodulin-dependent protein kinase activity"/>
    <property type="evidence" value="ECO:0007669"/>
    <property type="project" value="UniProtKB-EC"/>
</dbReference>
<evidence type="ECO:0000256" key="4">
    <source>
        <dbReference type="ARBA" id="ARBA00022553"/>
    </source>
</evidence>
<keyword evidence="7 15" id="KW-0418">Kinase</keyword>
<keyword evidence="8 12" id="KW-0067">ATP-binding</keyword>
<reference evidence="15" key="1">
    <citation type="journal article" date="2015" name="Sci. Rep.">
        <title>Tissue- and time-dependent transcription in Ixodes ricinus salivary glands and midguts when blood feeding on the vertebrate host.</title>
        <authorList>
            <person name="Kotsyfakis M."/>
            <person name="Schwarz A."/>
            <person name="Erhart J."/>
            <person name="Ribeiro J.M."/>
        </authorList>
    </citation>
    <scope>NUCLEOTIDE SEQUENCE</scope>
    <source>
        <tissue evidence="15">Salivary gland and midgut</tissue>
    </source>
</reference>
<dbReference type="EMBL" id="GANP01000554">
    <property type="protein sequence ID" value="JAB83914.1"/>
    <property type="molecule type" value="mRNA"/>
</dbReference>
<feature type="domain" description="Protein kinase" evidence="14">
    <location>
        <begin position="14"/>
        <end position="275"/>
    </location>
</feature>
<sequence length="505" mass="56825">MAAPTPTTRFSDNYELKEELGKGAFSIVRRCVQKSTGLEFAAKIINTKKLSSRGEQDFQKLEREARICRKLNHPNIVRLHDSIQEEGYHYLIFDLVTGGELFEDIVAREYYSEADASHCIQQILESVNHCHMNNVVHRDLKPENLLLASKAKGAAVKLADFGLAIEVQGEQQAWYGFAGTPGYLSPEVLKKDPYGKPVDIWACGVILYILLVGYPPFWDEDQHRLYMQIKAGAYDYPSPEWDTVTPEAKNLINSMLTVNPAKRITAAEALKHPWICQRERVASTLHRQETVDCLKKFNARRKLKGAILTTMLATRNFSSRSIMTKKGEGSQVKESTDSSTTIEDDDVKDGDTSAGHTQTLLSAQDMEDWGSAIRNNNGSAHDPRKQEIVKLTEQLIESINGGDYETYTKLCDPHLTAFEPEALGAGKSYKSQNTTIINPTVHLLGEDAACIAYIRLMQYIDRAGIARTRQTEETRVWHRKDTKWQNVHFHRSGNSSGMHPDPAAK</sequence>
<keyword evidence="5" id="KW-0808">Transferase</keyword>
<evidence type="ECO:0000313" key="15">
    <source>
        <dbReference type="EMBL" id="JAB83914.1"/>
    </source>
</evidence>
<dbReference type="SMART" id="SM00220">
    <property type="entry name" value="S_TKc"/>
    <property type="match status" value="1"/>
</dbReference>
<evidence type="ECO:0000256" key="8">
    <source>
        <dbReference type="ARBA" id="ARBA00022840"/>
    </source>
</evidence>
<dbReference type="CDD" id="cd14086">
    <property type="entry name" value="STKc_CaMKII"/>
    <property type="match status" value="1"/>
</dbReference>
<feature type="region of interest" description="Disordered" evidence="13">
    <location>
        <begin position="322"/>
        <end position="355"/>
    </location>
</feature>
<evidence type="ECO:0000256" key="13">
    <source>
        <dbReference type="SAM" id="MobiDB-lite"/>
    </source>
</evidence>
<evidence type="ECO:0000256" key="2">
    <source>
        <dbReference type="ARBA" id="ARBA00012434"/>
    </source>
</evidence>
<name>V5HYM7_IXORI</name>
<evidence type="ECO:0000256" key="5">
    <source>
        <dbReference type="ARBA" id="ARBA00022679"/>
    </source>
</evidence>
<evidence type="ECO:0000259" key="14">
    <source>
        <dbReference type="PROSITE" id="PS50011"/>
    </source>
</evidence>
<comment type="catalytic activity">
    <reaction evidence="11">
        <text>L-seryl-[protein] + ATP = O-phospho-L-seryl-[protein] + ADP + H(+)</text>
        <dbReference type="Rhea" id="RHEA:17989"/>
        <dbReference type="Rhea" id="RHEA-COMP:9863"/>
        <dbReference type="Rhea" id="RHEA-COMP:11604"/>
        <dbReference type="ChEBI" id="CHEBI:15378"/>
        <dbReference type="ChEBI" id="CHEBI:29999"/>
        <dbReference type="ChEBI" id="CHEBI:30616"/>
        <dbReference type="ChEBI" id="CHEBI:83421"/>
        <dbReference type="ChEBI" id="CHEBI:456216"/>
        <dbReference type="EC" id="2.7.11.17"/>
    </reaction>
</comment>
<dbReference type="Pfam" id="PF08332">
    <property type="entry name" value="CaMKII_AD"/>
    <property type="match status" value="2"/>
</dbReference>
<organism evidence="15">
    <name type="scientific">Ixodes ricinus</name>
    <name type="common">Common tick</name>
    <name type="synonym">Acarus ricinus</name>
    <dbReference type="NCBI Taxonomy" id="34613"/>
    <lineage>
        <taxon>Eukaryota</taxon>
        <taxon>Metazoa</taxon>
        <taxon>Ecdysozoa</taxon>
        <taxon>Arthropoda</taxon>
        <taxon>Chelicerata</taxon>
        <taxon>Arachnida</taxon>
        <taxon>Acari</taxon>
        <taxon>Parasitiformes</taxon>
        <taxon>Ixodida</taxon>
        <taxon>Ixodoidea</taxon>
        <taxon>Ixodidae</taxon>
        <taxon>Ixodinae</taxon>
        <taxon>Ixodes</taxon>
    </lineage>
</organism>
<dbReference type="GO" id="GO:0005524">
    <property type="term" value="F:ATP binding"/>
    <property type="evidence" value="ECO:0007669"/>
    <property type="project" value="UniProtKB-UniRule"/>
</dbReference>
<protein>
    <recommendedName>
        <fullName evidence="2">calcium/calmodulin-dependent protein kinase</fullName>
        <ecNumber evidence="2">2.7.11.17</ecNumber>
    </recommendedName>
</protein>
<dbReference type="AlphaFoldDB" id="V5HYM7"/>
<comment type="similarity">
    <text evidence="1">Belongs to the protein kinase superfamily. CAMK Ser/Thr protein kinase family. CaMK subfamily.</text>
</comment>
<comment type="catalytic activity">
    <reaction evidence="10">
        <text>L-threonyl-[protein] + ATP = O-phospho-L-threonyl-[protein] + ADP + H(+)</text>
        <dbReference type="Rhea" id="RHEA:46608"/>
        <dbReference type="Rhea" id="RHEA-COMP:11060"/>
        <dbReference type="Rhea" id="RHEA-COMP:11605"/>
        <dbReference type="ChEBI" id="CHEBI:15378"/>
        <dbReference type="ChEBI" id="CHEBI:30013"/>
        <dbReference type="ChEBI" id="CHEBI:30616"/>
        <dbReference type="ChEBI" id="CHEBI:61977"/>
        <dbReference type="ChEBI" id="CHEBI:456216"/>
        <dbReference type="EC" id="2.7.11.17"/>
    </reaction>
</comment>
<evidence type="ECO:0000256" key="3">
    <source>
        <dbReference type="ARBA" id="ARBA00022527"/>
    </source>
</evidence>
<evidence type="ECO:0000256" key="6">
    <source>
        <dbReference type="ARBA" id="ARBA00022741"/>
    </source>
</evidence>
<evidence type="ECO:0000256" key="10">
    <source>
        <dbReference type="ARBA" id="ARBA00047307"/>
    </source>
</evidence>
<dbReference type="InterPro" id="IPR011009">
    <property type="entry name" value="Kinase-like_dom_sf"/>
</dbReference>
<dbReference type="PROSITE" id="PS50011">
    <property type="entry name" value="PROTEIN_KINASE_DOM"/>
    <property type="match status" value="1"/>
</dbReference>